<gene>
    <name evidence="6" type="primary">psuG</name>
    <name evidence="7" type="ORF">ASILVAE211_14455</name>
</gene>
<evidence type="ECO:0000256" key="5">
    <source>
        <dbReference type="ARBA" id="ARBA00023295"/>
    </source>
</evidence>
<dbReference type="AlphaFoldDB" id="A0A964DZR6"/>
<dbReference type="Gene3D" id="3.40.1790.10">
    <property type="entry name" value="Indigoidine synthase domain"/>
    <property type="match status" value="1"/>
</dbReference>
<comment type="catalytic activity">
    <reaction evidence="6">
        <text>D-ribose 5-phosphate + uracil = psi-UMP + H2O</text>
        <dbReference type="Rhea" id="RHEA:18337"/>
        <dbReference type="ChEBI" id="CHEBI:15377"/>
        <dbReference type="ChEBI" id="CHEBI:17568"/>
        <dbReference type="ChEBI" id="CHEBI:58380"/>
        <dbReference type="ChEBI" id="CHEBI:78346"/>
        <dbReference type="EC" id="4.2.1.70"/>
    </reaction>
</comment>
<evidence type="ECO:0000313" key="7">
    <source>
        <dbReference type="EMBL" id="MCB8876392.1"/>
    </source>
</evidence>
<dbReference type="InterPro" id="IPR007342">
    <property type="entry name" value="PsuG"/>
</dbReference>
<comment type="function">
    <text evidence="6">Catalyzes the reversible cleavage of pseudouridine 5'-phosphate (PsiMP) to ribose 5-phosphate and uracil. Functions biologically in the cleavage direction, as part of a pseudouridine degradation pathway.</text>
</comment>
<evidence type="ECO:0000256" key="1">
    <source>
        <dbReference type="ARBA" id="ARBA00022723"/>
    </source>
</evidence>
<evidence type="ECO:0000256" key="3">
    <source>
        <dbReference type="ARBA" id="ARBA00023211"/>
    </source>
</evidence>
<feature type="binding site" evidence="6">
    <location>
        <position position="120"/>
    </location>
    <ligand>
        <name>substrate</name>
    </ligand>
</feature>
<dbReference type="HAMAP" id="MF_01876">
    <property type="entry name" value="PsiMP_glycosidase"/>
    <property type="match status" value="1"/>
</dbReference>
<dbReference type="GO" id="GO:0016798">
    <property type="term" value="F:hydrolase activity, acting on glycosyl bonds"/>
    <property type="evidence" value="ECO:0007669"/>
    <property type="project" value="UniProtKB-KW"/>
</dbReference>
<dbReference type="PANTHER" id="PTHR42909:SF1">
    <property type="entry name" value="CARBOHYDRATE KINASE PFKB DOMAIN-CONTAINING PROTEIN"/>
    <property type="match status" value="1"/>
</dbReference>
<dbReference type="Pfam" id="PF04227">
    <property type="entry name" value="Indigoidine_A"/>
    <property type="match status" value="1"/>
</dbReference>
<feature type="binding site" evidence="6">
    <location>
        <position position="152"/>
    </location>
    <ligand>
        <name>Mn(2+)</name>
        <dbReference type="ChEBI" id="CHEBI:29035"/>
    </ligand>
</feature>
<keyword evidence="8" id="KW-1185">Reference proteome</keyword>
<dbReference type="Proteomes" id="UP000708298">
    <property type="component" value="Unassembled WGS sequence"/>
</dbReference>
<comment type="caution">
    <text evidence="7">The sequence shown here is derived from an EMBL/GenBank/DDBJ whole genome shotgun (WGS) entry which is preliminary data.</text>
</comment>
<dbReference type="EC" id="4.2.1.70" evidence="6"/>
<feature type="binding site" evidence="6">
    <location>
        <position position="100"/>
    </location>
    <ligand>
        <name>substrate</name>
    </ligand>
</feature>
<evidence type="ECO:0000313" key="8">
    <source>
        <dbReference type="Proteomes" id="UP000708298"/>
    </source>
</evidence>
<accession>A0A964DZR6</accession>
<dbReference type="PANTHER" id="PTHR42909">
    <property type="entry name" value="ZGC:136858"/>
    <property type="match status" value="1"/>
</dbReference>
<evidence type="ECO:0000256" key="6">
    <source>
        <dbReference type="HAMAP-Rule" id="MF_01876"/>
    </source>
</evidence>
<dbReference type="RefSeq" id="WP_227322049.1">
    <property type="nucleotide sequence ID" value="NZ_JAESVB010000006.1"/>
</dbReference>
<comment type="subunit">
    <text evidence="6">Homotrimer.</text>
</comment>
<keyword evidence="3 6" id="KW-0464">Manganese</keyword>
<keyword evidence="1 6" id="KW-0479">Metal-binding</keyword>
<feature type="binding site" evidence="6">
    <location>
        <begin position="154"/>
        <end position="156"/>
    </location>
    <ligand>
        <name>substrate</name>
    </ligand>
</feature>
<reference evidence="7" key="1">
    <citation type="journal article" date="2021" name="Microorganisms">
        <title>Acidisoma silvae sp. nov. and Acidisomacellulosilytica sp. nov., Two Acidophilic Bacteria Isolated from Decaying Wood, Hydrolyzing Cellulose and Producing Poly-3-hydroxybutyrate.</title>
        <authorList>
            <person name="Mieszkin S."/>
            <person name="Pouder E."/>
            <person name="Uroz S."/>
            <person name="Simon-Colin C."/>
            <person name="Alain K."/>
        </authorList>
    </citation>
    <scope>NUCLEOTIDE SEQUENCE</scope>
    <source>
        <strain evidence="7">HW T2.11</strain>
    </source>
</reference>
<dbReference type="EMBL" id="JAESVB010000006">
    <property type="protein sequence ID" value="MCB8876392.1"/>
    <property type="molecule type" value="Genomic_DNA"/>
</dbReference>
<dbReference type="GO" id="GO:0004730">
    <property type="term" value="F:pseudouridylate synthase activity"/>
    <property type="evidence" value="ECO:0007669"/>
    <property type="project" value="UniProtKB-UniRule"/>
</dbReference>
<name>A0A964DZR6_9PROT</name>
<keyword evidence="4 6" id="KW-0456">Lyase</keyword>
<comment type="similarity">
    <text evidence="6">Belongs to the pseudouridine-5'-phosphate glycosidase family.</text>
</comment>
<protein>
    <recommendedName>
        <fullName evidence="6">Pseudouridine-5'-phosphate glycosidase</fullName>
        <shortName evidence="6">PsiMP glycosidase</shortName>
        <ecNumber evidence="6">4.2.1.70</ecNumber>
    </recommendedName>
</protein>
<dbReference type="InterPro" id="IPR022830">
    <property type="entry name" value="Indigdn_synthA-like"/>
</dbReference>
<evidence type="ECO:0000256" key="2">
    <source>
        <dbReference type="ARBA" id="ARBA00022801"/>
    </source>
</evidence>
<organism evidence="7 8">
    <name type="scientific">Acidisoma silvae</name>
    <dbReference type="NCBI Taxonomy" id="2802396"/>
    <lineage>
        <taxon>Bacteria</taxon>
        <taxon>Pseudomonadati</taxon>
        <taxon>Pseudomonadota</taxon>
        <taxon>Alphaproteobacteria</taxon>
        <taxon>Acetobacterales</taxon>
        <taxon>Acidocellaceae</taxon>
        <taxon>Acidisoma</taxon>
    </lineage>
</organism>
<keyword evidence="5 6" id="KW-0326">Glycosidase</keyword>
<proteinExistence type="inferred from homology"/>
<dbReference type="GO" id="GO:0046113">
    <property type="term" value="P:nucleobase catabolic process"/>
    <property type="evidence" value="ECO:0007669"/>
    <property type="project" value="UniProtKB-UniRule"/>
</dbReference>
<sequence>MNGSSPSLADKAATLTPPITVSRDVAEALQSQRPVVALESTIITHGMPFPQNLEMARQVEADCRAGNAVPATIALLDGEILVGMSAEQLERLANAPSPMKLSRADLGFALAMGRSGGTTVSATMICAALAGIAVFATGGIGGVHRDGQDSLDISADLDELARTAVTVVCAGAKAILDLPRTLEYLETRGVPVLGYQTDHLPAFWSRESPWRVSMRVDTPGQIAATMQARQRLGLGGGVLVTNPIPAADDIPYDLMAVVVEEALQEAKLQRVEGKAVTPFLLSRILTLTEGRSLTANIALVRNNVRLAAAIANSVTERALAEKKGSAA</sequence>
<dbReference type="SUPFAM" id="SSF110581">
    <property type="entry name" value="Indigoidine synthase A-like"/>
    <property type="match status" value="1"/>
</dbReference>
<dbReference type="GO" id="GO:0046872">
    <property type="term" value="F:metal ion binding"/>
    <property type="evidence" value="ECO:0007669"/>
    <property type="project" value="UniProtKB-KW"/>
</dbReference>
<keyword evidence="2 6" id="KW-0378">Hydrolase</keyword>
<evidence type="ECO:0000256" key="4">
    <source>
        <dbReference type="ARBA" id="ARBA00023239"/>
    </source>
</evidence>
<comment type="cofactor">
    <cofactor evidence="6">
        <name>Mn(2+)</name>
        <dbReference type="ChEBI" id="CHEBI:29035"/>
    </cofactor>
    <text evidence="6">Binds 1 Mn(2+) ion per subunit.</text>
</comment>
<feature type="active site" description="Proton donor" evidence="6">
    <location>
        <position position="39"/>
    </location>
</feature>
<dbReference type="GO" id="GO:0005737">
    <property type="term" value="C:cytoplasm"/>
    <property type="evidence" value="ECO:0007669"/>
    <property type="project" value="TreeGrafter"/>
</dbReference>
<feature type="active site" description="Nucleophile" evidence="6">
    <location>
        <position position="173"/>
    </location>
</feature>
<reference evidence="7" key="2">
    <citation type="submission" date="2021-01" db="EMBL/GenBank/DDBJ databases">
        <authorList>
            <person name="Mieszkin S."/>
            <person name="Pouder E."/>
            <person name="Alain K."/>
        </authorList>
    </citation>
    <scope>NUCLEOTIDE SEQUENCE</scope>
    <source>
        <strain evidence="7">HW T2.11</strain>
    </source>
</reference>